<comment type="caution">
    <text evidence="6">The sequence shown here is derived from an EMBL/GenBank/DDBJ whole genome shotgun (WGS) entry which is preliminary data.</text>
</comment>
<dbReference type="GO" id="GO:0003700">
    <property type="term" value="F:DNA-binding transcription factor activity"/>
    <property type="evidence" value="ECO:0007669"/>
    <property type="project" value="InterPro"/>
</dbReference>
<dbReference type="InterPro" id="IPR036390">
    <property type="entry name" value="WH_DNA-bd_sf"/>
</dbReference>
<dbReference type="Pfam" id="PF03466">
    <property type="entry name" value="LysR_substrate"/>
    <property type="match status" value="1"/>
</dbReference>
<dbReference type="Gene3D" id="3.40.190.290">
    <property type="match status" value="1"/>
</dbReference>
<dbReference type="InterPro" id="IPR036388">
    <property type="entry name" value="WH-like_DNA-bd_sf"/>
</dbReference>
<organism evidence="6 7">
    <name type="scientific">Teichococcus deserti</name>
    <dbReference type="NCBI Taxonomy" id="1817963"/>
    <lineage>
        <taxon>Bacteria</taxon>
        <taxon>Pseudomonadati</taxon>
        <taxon>Pseudomonadota</taxon>
        <taxon>Alphaproteobacteria</taxon>
        <taxon>Acetobacterales</taxon>
        <taxon>Roseomonadaceae</taxon>
        <taxon>Roseomonas</taxon>
    </lineage>
</organism>
<dbReference type="PANTHER" id="PTHR30126:SF91">
    <property type="entry name" value="LYSR FAMILY TRANSCRIPTIONAL REGULATOR"/>
    <property type="match status" value="1"/>
</dbReference>
<dbReference type="PRINTS" id="PR00039">
    <property type="entry name" value="HTHLYSR"/>
</dbReference>
<evidence type="ECO:0000259" key="5">
    <source>
        <dbReference type="PROSITE" id="PS50931"/>
    </source>
</evidence>
<dbReference type="FunFam" id="1.10.10.10:FF:000001">
    <property type="entry name" value="LysR family transcriptional regulator"/>
    <property type="match status" value="1"/>
</dbReference>
<evidence type="ECO:0000256" key="2">
    <source>
        <dbReference type="ARBA" id="ARBA00023015"/>
    </source>
</evidence>
<dbReference type="Proteomes" id="UP000188879">
    <property type="component" value="Unassembled WGS sequence"/>
</dbReference>
<dbReference type="AlphaFoldDB" id="A0A1V2H0J9"/>
<keyword evidence="4" id="KW-0804">Transcription</keyword>
<dbReference type="EMBL" id="MLCO01000143">
    <property type="protein sequence ID" value="ONG52205.1"/>
    <property type="molecule type" value="Genomic_DNA"/>
</dbReference>
<keyword evidence="7" id="KW-1185">Reference proteome</keyword>
<dbReference type="RefSeq" id="WP_076958131.1">
    <property type="nucleotide sequence ID" value="NZ_MLCO01000143.1"/>
</dbReference>
<feature type="domain" description="HTH lysR-type" evidence="5">
    <location>
        <begin position="4"/>
        <end position="61"/>
    </location>
</feature>
<evidence type="ECO:0000313" key="7">
    <source>
        <dbReference type="Proteomes" id="UP000188879"/>
    </source>
</evidence>
<dbReference type="Pfam" id="PF00126">
    <property type="entry name" value="HTH_1"/>
    <property type="match status" value="1"/>
</dbReference>
<evidence type="ECO:0000256" key="1">
    <source>
        <dbReference type="ARBA" id="ARBA00009437"/>
    </source>
</evidence>
<dbReference type="PANTHER" id="PTHR30126">
    <property type="entry name" value="HTH-TYPE TRANSCRIPTIONAL REGULATOR"/>
    <property type="match status" value="1"/>
</dbReference>
<dbReference type="PROSITE" id="PS50931">
    <property type="entry name" value="HTH_LYSR"/>
    <property type="match status" value="1"/>
</dbReference>
<sequence>MDPLTLDQLRVLVAVADSGGFSAAARRLGRAQSAISQSIQALEAHLRLKLFDRSTKLPKLTEPGQAILAEARRLLKSAEMLRARADSIAGGLEAELTISVNPLLPSGPAMRALHGLKKEFPTLPMTLLTEGIGAPERHLRDGTVQLAIYPVEEIAQLDLEAELLMMVEMVPVVLASHPLAAEPGPISRATLADHVQLILTDGSPRGGWSRGVLSPRTWRFADLNTRMNFLLEGFGWCHMPKHVAAPLIAEGRLKRLQMQEHDGFELALHVVHERGRPPGQAGRWLISRLRQELAEAALCPPVMPETA</sequence>
<dbReference type="SUPFAM" id="SSF46785">
    <property type="entry name" value="Winged helix' DNA-binding domain"/>
    <property type="match status" value="1"/>
</dbReference>
<evidence type="ECO:0000256" key="3">
    <source>
        <dbReference type="ARBA" id="ARBA00023125"/>
    </source>
</evidence>
<accession>A0A1V2H0J9</accession>
<evidence type="ECO:0000256" key="4">
    <source>
        <dbReference type="ARBA" id="ARBA00023163"/>
    </source>
</evidence>
<dbReference type="OrthoDB" id="196624at2"/>
<comment type="similarity">
    <text evidence="1">Belongs to the LysR transcriptional regulatory family.</text>
</comment>
<evidence type="ECO:0000313" key="6">
    <source>
        <dbReference type="EMBL" id="ONG52205.1"/>
    </source>
</evidence>
<name>A0A1V2H0J9_9PROT</name>
<dbReference type="GO" id="GO:0000976">
    <property type="term" value="F:transcription cis-regulatory region binding"/>
    <property type="evidence" value="ECO:0007669"/>
    <property type="project" value="TreeGrafter"/>
</dbReference>
<protein>
    <submittedName>
        <fullName evidence="6">LysR family transcriptional regulator</fullName>
    </submittedName>
</protein>
<dbReference type="Gene3D" id="1.10.10.10">
    <property type="entry name" value="Winged helix-like DNA-binding domain superfamily/Winged helix DNA-binding domain"/>
    <property type="match status" value="1"/>
</dbReference>
<keyword evidence="2" id="KW-0805">Transcription regulation</keyword>
<reference evidence="6 7" key="1">
    <citation type="submission" date="2016-10" db="EMBL/GenBank/DDBJ databases">
        <title>Draft Genome sequence of Roseomonas sp. strain M3.</title>
        <authorList>
            <person name="Subhash Y."/>
            <person name="Lee S."/>
        </authorList>
    </citation>
    <scope>NUCLEOTIDE SEQUENCE [LARGE SCALE GENOMIC DNA]</scope>
    <source>
        <strain evidence="6 7">M3</strain>
    </source>
</reference>
<dbReference type="InterPro" id="IPR005119">
    <property type="entry name" value="LysR_subst-bd"/>
</dbReference>
<gene>
    <name evidence="6" type="ORF">BKE38_14875</name>
</gene>
<dbReference type="SUPFAM" id="SSF53850">
    <property type="entry name" value="Periplasmic binding protein-like II"/>
    <property type="match status" value="1"/>
</dbReference>
<keyword evidence="3" id="KW-0238">DNA-binding</keyword>
<dbReference type="InterPro" id="IPR000847">
    <property type="entry name" value="LysR_HTH_N"/>
</dbReference>
<proteinExistence type="inferred from homology"/>